<name>A0A166CAT3_9EURY</name>
<protein>
    <submittedName>
        <fullName evidence="1">Uncharacterized protein</fullName>
    </submittedName>
</protein>
<dbReference type="RefSeq" id="WP_157077586.1">
    <property type="nucleotide sequence ID" value="NZ_LWMV01000105.1"/>
</dbReference>
<proteinExistence type="predicted"/>
<dbReference type="AlphaFoldDB" id="A0A166CAT3"/>
<dbReference type="PATRIC" id="fig|49547.3.peg.560"/>
<sequence length="58" mass="6633">MTKDILEITQRINEISEEAGYSNIEFVDAKLKLKDNLGNVINIFLHEWIKSDPSEVLG</sequence>
<dbReference type="Proteomes" id="UP000077245">
    <property type="component" value="Unassembled WGS sequence"/>
</dbReference>
<evidence type="ECO:0000313" key="1">
    <source>
        <dbReference type="EMBL" id="KZX14311.1"/>
    </source>
</evidence>
<evidence type="ECO:0000313" key="2">
    <source>
        <dbReference type="Proteomes" id="UP000077245"/>
    </source>
</evidence>
<dbReference type="EMBL" id="LWMV01000105">
    <property type="protein sequence ID" value="KZX14311.1"/>
    <property type="molecule type" value="Genomic_DNA"/>
</dbReference>
<accession>A0A166CAT3</accession>
<comment type="caution">
    <text evidence="1">The sequence shown here is derived from an EMBL/GenBank/DDBJ whole genome shotgun (WGS) entry which is preliminary data.</text>
</comment>
<reference evidence="1 2" key="1">
    <citation type="submission" date="2016-04" db="EMBL/GenBank/DDBJ databases">
        <title>Genome sequence of Methanobrevibacter curvatus DSM 11111.</title>
        <authorList>
            <person name="Poehlein A."/>
            <person name="Seedorf H."/>
            <person name="Daniel R."/>
        </authorList>
    </citation>
    <scope>NUCLEOTIDE SEQUENCE [LARGE SCALE GENOMIC DNA]</scope>
    <source>
        <strain evidence="1 2">DSM 11111</strain>
    </source>
</reference>
<gene>
    <name evidence="1" type="ORF">MBCUR_05350</name>
</gene>
<keyword evidence="2" id="KW-1185">Reference proteome</keyword>
<organism evidence="1 2">
    <name type="scientific">Methanobrevibacter curvatus</name>
    <dbReference type="NCBI Taxonomy" id="49547"/>
    <lineage>
        <taxon>Archaea</taxon>
        <taxon>Methanobacteriati</taxon>
        <taxon>Methanobacteriota</taxon>
        <taxon>Methanomada group</taxon>
        <taxon>Methanobacteria</taxon>
        <taxon>Methanobacteriales</taxon>
        <taxon>Methanobacteriaceae</taxon>
        <taxon>Methanobrevibacter</taxon>
    </lineage>
</organism>
<dbReference type="STRING" id="49547.MBCUR_05350"/>